<dbReference type="PANTHER" id="PTHR10974:SF1">
    <property type="entry name" value="FI08016P-RELATED"/>
    <property type="match status" value="1"/>
</dbReference>
<evidence type="ECO:0000313" key="3">
    <source>
        <dbReference type="RefSeq" id="XP_026286245.2"/>
    </source>
</evidence>
<evidence type="ECO:0000313" key="2">
    <source>
        <dbReference type="Proteomes" id="UP000504606"/>
    </source>
</evidence>
<proteinExistence type="predicted"/>
<dbReference type="OrthoDB" id="413313at2759"/>
<dbReference type="GeneID" id="113211922"/>
<dbReference type="AlphaFoldDB" id="A0A6J1T3Q5"/>
<dbReference type="FunFam" id="3.40.720.10:FF:000017">
    <property type="entry name" value="Predicted protein"/>
    <property type="match status" value="1"/>
</dbReference>
<dbReference type="Pfam" id="PF02995">
    <property type="entry name" value="DUF229"/>
    <property type="match status" value="1"/>
</dbReference>
<keyword evidence="2" id="KW-1185">Reference proteome</keyword>
<dbReference type="Gene3D" id="3.40.720.10">
    <property type="entry name" value="Alkaline Phosphatase, subunit A"/>
    <property type="match status" value="1"/>
</dbReference>
<dbReference type="KEGG" id="foc:113211922"/>
<dbReference type="SUPFAM" id="SSF53649">
    <property type="entry name" value="Alkaline phosphatase-like"/>
    <property type="match status" value="1"/>
</dbReference>
<dbReference type="CDD" id="cd16021">
    <property type="entry name" value="ALP_like"/>
    <property type="match status" value="1"/>
</dbReference>
<dbReference type="GO" id="GO:0005615">
    <property type="term" value="C:extracellular space"/>
    <property type="evidence" value="ECO:0007669"/>
    <property type="project" value="TreeGrafter"/>
</dbReference>
<dbReference type="RefSeq" id="XP_026286245.2">
    <property type="nucleotide sequence ID" value="XM_026430460.2"/>
</dbReference>
<reference evidence="3" key="1">
    <citation type="submission" date="2025-08" db="UniProtKB">
        <authorList>
            <consortium name="RefSeq"/>
        </authorList>
    </citation>
    <scope>IDENTIFICATION</scope>
    <source>
        <tissue evidence="3">Whole organism</tissue>
    </source>
</reference>
<gene>
    <name evidence="3" type="primary">LOC113211922</name>
</gene>
<dbReference type="InterPro" id="IPR004245">
    <property type="entry name" value="DUF229"/>
</dbReference>
<keyword evidence="1" id="KW-0732">Signal</keyword>
<evidence type="ECO:0000256" key="1">
    <source>
        <dbReference type="SAM" id="SignalP"/>
    </source>
</evidence>
<accession>A0A6J1T3Q5</accession>
<name>A0A6J1T3Q5_FRAOC</name>
<sequence length="717" mass="80122">MGSARCPRPSRRLLCVLLVLAAAVPVVLHLRSPPPRHRDHLGAPALRPVQAVHTNRQLHQQVKTPPPDGGHDRAKQAWVVDTEGCRIPHLDANSSEVAPFVADYELGACDDPPPLVRSTDTTLFVDSEALAAYGVRSPSELRCCYTPMWRVRPNVTVADWRPGLTLPPPHLRKGPLYDGVSYGNDIRFGERCEPFFKPTVVAHEFVRANCAVFPAGKGVSRHVDYHAFVPVKAPRGHKGGVGDARLAVSDNSLNVLIVGVDSVSRLNFIRTMPKTRAFLEQHLGLQGMLGYNKVEDNTFPNLIPLLSGMSVPELRKACWGDAEGSTNNAHFDACPWIWKRFNEEGYVNMFSEDTSWMGLFHYYKKGFIQQPTDYDPRPLLFRGETDLARKKNHAGTPVCVGQRYALDVLFDYGLKFASVMRRQRRKFFGIVWGTSLSHDSVNSPVAADEMYARFLADLEATGVLNNTALVFMSDHGLRFGDILTTRQGRLEEKLPLMYVSLPGWVLERYPQAARNLHRNKDRLVTVYDLHVTMHDLMHLSSLETPRQVSRPYPRGLSMFTPIPPERTCDAAGIPKHYCACQEYDDAPTDEHRVTQVAEFLLAEVNAQLQASPLRKACWQLSLDAVQDVRGGPLRTRGGAVALEHVYELVVRARPGGALLSATVVYRLGTATMKLDGTVSRIDHYGAQGWCMTDFKLKMFCHCKRSLPTADSDIIQTF</sequence>
<dbReference type="Proteomes" id="UP000504606">
    <property type="component" value="Unplaced"/>
</dbReference>
<dbReference type="PANTHER" id="PTHR10974">
    <property type="entry name" value="FI08016P-RELATED"/>
    <property type="match status" value="1"/>
</dbReference>
<dbReference type="InterPro" id="IPR017850">
    <property type="entry name" value="Alkaline_phosphatase_core_sf"/>
</dbReference>
<feature type="signal peptide" evidence="1">
    <location>
        <begin position="1"/>
        <end position="29"/>
    </location>
</feature>
<feature type="chain" id="PRO_5039444588" evidence="1">
    <location>
        <begin position="30"/>
        <end position="717"/>
    </location>
</feature>
<organism evidence="2 3">
    <name type="scientific">Frankliniella occidentalis</name>
    <name type="common">Western flower thrips</name>
    <name type="synonym">Euthrips occidentalis</name>
    <dbReference type="NCBI Taxonomy" id="133901"/>
    <lineage>
        <taxon>Eukaryota</taxon>
        <taxon>Metazoa</taxon>
        <taxon>Ecdysozoa</taxon>
        <taxon>Arthropoda</taxon>
        <taxon>Hexapoda</taxon>
        <taxon>Insecta</taxon>
        <taxon>Pterygota</taxon>
        <taxon>Neoptera</taxon>
        <taxon>Paraneoptera</taxon>
        <taxon>Thysanoptera</taxon>
        <taxon>Terebrantia</taxon>
        <taxon>Thripoidea</taxon>
        <taxon>Thripidae</taxon>
        <taxon>Frankliniella</taxon>
    </lineage>
</organism>
<protein>
    <submittedName>
        <fullName evidence="3">Uncharacterized protein LOC113211922</fullName>
    </submittedName>
</protein>